<dbReference type="EMBL" id="ADAQ01000011">
    <property type="protein sequence ID" value="EEY72996.1"/>
    <property type="molecule type" value="Genomic_DNA"/>
</dbReference>
<gene>
    <name evidence="1" type="ORF">VHA_002102</name>
</gene>
<dbReference type="Proteomes" id="UP000003604">
    <property type="component" value="Unassembled WGS sequence"/>
</dbReference>
<name>D0I8M7_GRIHO</name>
<protein>
    <submittedName>
        <fullName evidence="1">Uncharacterized protein</fullName>
    </submittedName>
</protein>
<organism evidence="1 2">
    <name type="scientific">Grimontia hollisae CIP 101886</name>
    <dbReference type="NCBI Taxonomy" id="675812"/>
    <lineage>
        <taxon>Bacteria</taxon>
        <taxon>Pseudomonadati</taxon>
        <taxon>Pseudomonadota</taxon>
        <taxon>Gammaproteobacteria</taxon>
        <taxon>Vibrionales</taxon>
        <taxon>Vibrionaceae</taxon>
        <taxon>Grimontia</taxon>
    </lineage>
</organism>
<evidence type="ECO:0000313" key="1">
    <source>
        <dbReference type="EMBL" id="EEY72996.1"/>
    </source>
</evidence>
<evidence type="ECO:0000313" key="2">
    <source>
        <dbReference type="Proteomes" id="UP000003604"/>
    </source>
</evidence>
<reference evidence="1 2" key="1">
    <citation type="submission" date="2009-10" db="EMBL/GenBank/DDBJ databases">
        <authorList>
            <consortium name="Los Alamos National Laboratory (LANL)"/>
            <consortium name="National Microbial Pathogen Data Resource (NMPDR)"/>
            <person name="Saunders E.H."/>
            <person name="Munk A.C."/>
            <person name="Tapia R."/>
            <person name="Green L."/>
            <person name="Rogers Y."/>
            <person name="Detter J.C."/>
            <person name="Bruce D."/>
            <person name="Brettin T.S."/>
            <person name="Colwell R.R."/>
            <person name="Huq A."/>
            <person name="Grim C.J."/>
            <person name="Hasan N.A."/>
            <person name="Bartels D."/>
            <person name="Vonstein V."/>
        </authorList>
    </citation>
    <scope>NUCLEOTIDE SEQUENCE [LARGE SCALE GENOMIC DNA]</scope>
    <source>
        <strain evidence="1 2">CIP 101886</strain>
    </source>
</reference>
<accession>D0I8M7</accession>
<comment type="caution">
    <text evidence="1">The sequence shown here is derived from an EMBL/GenBank/DDBJ whole genome shotgun (WGS) entry which is preliminary data.</text>
</comment>
<sequence>MDADLGVRLSRGWRVPTVELSLPDVPVGKKGRQPCGATYAIFHRGKR</sequence>
<proteinExistence type="predicted"/>
<dbReference type="AlphaFoldDB" id="D0I8M7"/>
<keyword evidence="2" id="KW-1185">Reference proteome</keyword>